<organism evidence="1 2">
    <name type="scientific">Cinchona calisaya</name>
    <dbReference type="NCBI Taxonomy" id="153742"/>
    <lineage>
        <taxon>Eukaryota</taxon>
        <taxon>Viridiplantae</taxon>
        <taxon>Streptophyta</taxon>
        <taxon>Embryophyta</taxon>
        <taxon>Tracheophyta</taxon>
        <taxon>Spermatophyta</taxon>
        <taxon>Magnoliopsida</taxon>
        <taxon>eudicotyledons</taxon>
        <taxon>Gunneridae</taxon>
        <taxon>Pentapetalae</taxon>
        <taxon>asterids</taxon>
        <taxon>lamiids</taxon>
        <taxon>Gentianales</taxon>
        <taxon>Rubiaceae</taxon>
        <taxon>Cinchonoideae</taxon>
        <taxon>Cinchoneae</taxon>
        <taxon>Cinchona</taxon>
    </lineage>
</organism>
<comment type="caution">
    <text evidence="1">The sequence shown here is derived from an EMBL/GenBank/DDBJ whole genome shotgun (WGS) entry which is preliminary data.</text>
</comment>
<reference evidence="1 2" key="1">
    <citation type="submission" date="2024-11" db="EMBL/GenBank/DDBJ databases">
        <title>A near-complete genome assembly of Cinchona calisaya.</title>
        <authorList>
            <person name="Lian D.C."/>
            <person name="Zhao X.W."/>
            <person name="Wei L."/>
        </authorList>
    </citation>
    <scope>NUCLEOTIDE SEQUENCE [LARGE SCALE GENOMIC DNA]</scope>
    <source>
        <tissue evidence="1">Nenye</tissue>
    </source>
</reference>
<accession>A0ABD2YB47</accession>
<evidence type="ECO:0000313" key="1">
    <source>
        <dbReference type="EMBL" id="KAL3504241.1"/>
    </source>
</evidence>
<name>A0ABD2YB47_9GENT</name>
<keyword evidence="2" id="KW-1185">Reference proteome</keyword>
<dbReference type="AlphaFoldDB" id="A0ABD2YB47"/>
<sequence>MGEKDSRRILGPTSPEIIRVHKILTKIVQAMHDVLDLQNNYRVSAFVPGKENALQISDQNASVVLGHGAKSGLVSSHKRVRKLGLKYGTNHLDGLNWEVMVVDSNEKNAYYAGKRGD</sequence>
<evidence type="ECO:0000313" key="2">
    <source>
        <dbReference type="Proteomes" id="UP001630127"/>
    </source>
</evidence>
<dbReference type="Proteomes" id="UP001630127">
    <property type="component" value="Unassembled WGS sequence"/>
</dbReference>
<proteinExistence type="predicted"/>
<dbReference type="EMBL" id="JBJUIK010000014">
    <property type="protein sequence ID" value="KAL3504241.1"/>
    <property type="molecule type" value="Genomic_DNA"/>
</dbReference>
<protein>
    <submittedName>
        <fullName evidence="1">Uncharacterized protein</fullName>
    </submittedName>
</protein>
<gene>
    <name evidence="1" type="ORF">ACH5RR_034082</name>
</gene>